<dbReference type="InterPro" id="IPR000182">
    <property type="entry name" value="GNAT_dom"/>
</dbReference>
<dbReference type="InterPro" id="IPR016181">
    <property type="entry name" value="Acyl_CoA_acyltransferase"/>
</dbReference>
<evidence type="ECO:0000259" key="1">
    <source>
        <dbReference type="PROSITE" id="PS51186"/>
    </source>
</evidence>
<protein>
    <submittedName>
        <fullName evidence="2">GNAT domain containing protein</fullName>
    </submittedName>
</protein>
<sequence length="144" mass="17118">MIRLATKYDTSSIIKIMKQFRAESPVQELLAIEDEEHWRDLLNQIFAGKGKIFYEEDKGLLISMIMPSIWSKQILVLHELAWYVLPEYRNTTTGYRLVKAYINYGEQLVSSERIRYYTLNKMVSSPNLKYEKLGFTKIDEIWIR</sequence>
<dbReference type="SUPFAM" id="SSF55729">
    <property type="entry name" value="Acyl-CoA N-acyltransferases (Nat)"/>
    <property type="match status" value="1"/>
</dbReference>
<organism evidence="2">
    <name type="scientific">uncultured Caudovirales phage</name>
    <dbReference type="NCBI Taxonomy" id="2100421"/>
    <lineage>
        <taxon>Viruses</taxon>
        <taxon>Duplodnaviria</taxon>
        <taxon>Heunggongvirae</taxon>
        <taxon>Uroviricota</taxon>
        <taxon>Caudoviricetes</taxon>
        <taxon>Peduoviridae</taxon>
        <taxon>Maltschvirus</taxon>
        <taxon>Maltschvirus maltsch</taxon>
    </lineage>
</organism>
<name>A0A6J5M5W6_9CAUD</name>
<dbReference type="GO" id="GO:0016747">
    <property type="term" value="F:acyltransferase activity, transferring groups other than amino-acyl groups"/>
    <property type="evidence" value="ECO:0007669"/>
    <property type="project" value="InterPro"/>
</dbReference>
<reference evidence="2" key="1">
    <citation type="submission" date="2020-04" db="EMBL/GenBank/DDBJ databases">
        <authorList>
            <person name="Chiriac C."/>
            <person name="Salcher M."/>
            <person name="Ghai R."/>
            <person name="Kavagutti S V."/>
        </authorList>
    </citation>
    <scope>NUCLEOTIDE SEQUENCE</scope>
</reference>
<accession>A0A6J5M5W6</accession>
<evidence type="ECO:0000313" key="2">
    <source>
        <dbReference type="EMBL" id="CAB4140480.1"/>
    </source>
</evidence>
<dbReference type="PROSITE" id="PS51186">
    <property type="entry name" value="GNAT"/>
    <property type="match status" value="1"/>
</dbReference>
<feature type="domain" description="N-acetyltransferase" evidence="1">
    <location>
        <begin position="1"/>
        <end position="144"/>
    </location>
</feature>
<gene>
    <name evidence="2" type="ORF">UFOVP405_46</name>
</gene>
<dbReference type="Gene3D" id="3.40.630.30">
    <property type="match status" value="1"/>
</dbReference>
<dbReference type="EMBL" id="LR796378">
    <property type="protein sequence ID" value="CAB4140480.1"/>
    <property type="molecule type" value="Genomic_DNA"/>
</dbReference>
<proteinExistence type="predicted"/>